<dbReference type="RefSeq" id="XP_030921697.1">
    <property type="nucleotide sequence ID" value="XM_031065837.1"/>
</dbReference>
<feature type="compositionally biased region" description="Acidic residues" evidence="1">
    <location>
        <begin position="72"/>
        <end position="82"/>
    </location>
</feature>
<keyword evidence="2" id="KW-1185">Reference proteome</keyword>
<reference evidence="3" key="1">
    <citation type="submission" date="2025-08" db="UniProtKB">
        <authorList>
            <consortium name="RefSeq"/>
        </authorList>
    </citation>
    <scope>IDENTIFICATION</scope>
</reference>
<dbReference type="GeneID" id="115949307"/>
<feature type="region of interest" description="Disordered" evidence="1">
    <location>
        <begin position="1"/>
        <end position="90"/>
    </location>
</feature>
<feature type="compositionally biased region" description="Acidic residues" evidence="1">
    <location>
        <begin position="54"/>
        <end position="64"/>
    </location>
</feature>
<dbReference type="Proteomes" id="UP000504602">
    <property type="component" value="Unplaced"/>
</dbReference>
<feature type="non-terminal residue" evidence="3">
    <location>
        <position position="90"/>
    </location>
</feature>
<evidence type="ECO:0000256" key="1">
    <source>
        <dbReference type="SAM" id="MobiDB-lite"/>
    </source>
</evidence>
<proteinExistence type="predicted"/>
<evidence type="ECO:0000313" key="2">
    <source>
        <dbReference type="Proteomes" id="UP000504602"/>
    </source>
</evidence>
<protein>
    <submittedName>
        <fullName evidence="3">WASH complex subunit 3-like</fullName>
    </submittedName>
</protein>
<dbReference type="AlphaFoldDB" id="A0A8N5HYS5"/>
<accession>A0A8N5HYS5</accession>
<name>A0A8N5HYS5_GEOFO</name>
<organism evidence="2 3">
    <name type="scientific">Geospiza fortis</name>
    <name type="common">Medium ground-finch</name>
    <dbReference type="NCBI Taxonomy" id="48883"/>
    <lineage>
        <taxon>Eukaryota</taxon>
        <taxon>Metazoa</taxon>
        <taxon>Chordata</taxon>
        <taxon>Craniata</taxon>
        <taxon>Vertebrata</taxon>
        <taxon>Euteleostomi</taxon>
        <taxon>Archelosauria</taxon>
        <taxon>Archosauria</taxon>
        <taxon>Dinosauria</taxon>
        <taxon>Saurischia</taxon>
        <taxon>Theropoda</taxon>
        <taxon>Coelurosauria</taxon>
        <taxon>Aves</taxon>
        <taxon>Neognathae</taxon>
        <taxon>Neoaves</taxon>
        <taxon>Telluraves</taxon>
        <taxon>Australaves</taxon>
        <taxon>Passeriformes</taxon>
        <taxon>Thraupidae</taxon>
        <taxon>Geospiza</taxon>
    </lineage>
</organism>
<gene>
    <name evidence="3" type="primary">LOC115949307</name>
</gene>
<sequence length="90" mass="9273">MAPPLLTARGRSLSEEAPPPSCPSPKVEKGAGPPQTDKPETPPRVAPATPPESADSEDQSEDTDPFGGSTEENSEDDDDEEGAGPPLPPL</sequence>
<evidence type="ECO:0000313" key="3">
    <source>
        <dbReference type="RefSeq" id="XP_030921697.1"/>
    </source>
</evidence>